<keyword evidence="2" id="KW-0768">Sushi</keyword>
<dbReference type="WBParaSite" id="ASIM_0000496101-mRNA-1">
    <property type="protein sequence ID" value="ASIM_0000496101-mRNA-1"/>
    <property type="gene ID" value="ASIM_0000496101"/>
</dbReference>
<keyword evidence="5" id="KW-1185">Reference proteome</keyword>
<dbReference type="EMBL" id="UYRR01008683">
    <property type="protein sequence ID" value="VDK24446.1"/>
    <property type="molecule type" value="Genomic_DNA"/>
</dbReference>
<evidence type="ECO:0000259" key="3">
    <source>
        <dbReference type="PROSITE" id="PS50923"/>
    </source>
</evidence>
<feature type="domain" description="Sushi" evidence="3">
    <location>
        <begin position="11"/>
        <end position="71"/>
    </location>
</feature>
<gene>
    <name evidence="4" type="ORF">ASIM_LOCUS4769</name>
</gene>
<dbReference type="PROSITE" id="PS50923">
    <property type="entry name" value="SUSHI"/>
    <property type="match status" value="2"/>
</dbReference>
<dbReference type="InterPro" id="IPR035976">
    <property type="entry name" value="Sushi/SCR/CCP_sf"/>
</dbReference>
<proteinExistence type="predicted"/>
<keyword evidence="1 2" id="KW-1015">Disulfide bond</keyword>
<dbReference type="OrthoDB" id="9991441at2759"/>
<reference evidence="4 5" key="2">
    <citation type="submission" date="2018-11" db="EMBL/GenBank/DDBJ databases">
        <authorList>
            <consortium name="Pathogen Informatics"/>
        </authorList>
    </citation>
    <scope>NUCLEOTIDE SEQUENCE [LARGE SCALE GENOMIC DNA]</scope>
</reference>
<sequence>DAQTIAKTIPVRCKTWPPRVPHSKVVFTKSSHGAFARYECNAGYRPSIKHNTVKCLFGEWTSEGEPFRCKPIWCEHPSKTYGTLEGGQIMLEGQMGAYDFAEYITEVEEGRSIVFQCRKGNILLGSPKATCVNGIWMPRKKPRCVSQTHPMVEGQTTWFERRRRSVQSCNVLANDSTRTVVITRRVNQCLIIASTPIFSCPTVTRK</sequence>
<dbReference type="InterPro" id="IPR000436">
    <property type="entry name" value="Sushi_SCR_CCP_dom"/>
</dbReference>
<evidence type="ECO:0000256" key="2">
    <source>
        <dbReference type="PROSITE-ProRule" id="PRU00302"/>
    </source>
</evidence>
<reference evidence="6" key="1">
    <citation type="submission" date="2017-02" db="UniProtKB">
        <authorList>
            <consortium name="WormBaseParasite"/>
        </authorList>
    </citation>
    <scope>IDENTIFICATION</scope>
</reference>
<name>A0A0M3JBI5_ANISI</name>
<evidence type="ECO:0000313" key="5">
    <source>
        <dbReference type="Proteomes" id="UP000267096"/>
    </source>
</evidence>
<evidence type="ECO:0000313" key="6">
    <source>
        <dbReference type="WBParaSite" id="ASIM_0000496101-mRNA-1"/>
    </source>
</evidence>
<dbReference type="Proteomes" id="UP000267096">
    <property type="component" value="Unassembled WGS sequence"/>
</dbReference>
<dbReference type="CDD" id="cd00033">
    <property type="entry name" value="CCP"/>
    <property type="match status" value="1"/>
</dbReference>
<accession>A0A0M3JBI5</accession>
<evidence type="ECO:0000313" key="4">
    <source>
        <dbReference type="EMBL" id="VDK24446.1"/>
    </source>
</evidence>
<organism evidence="6">
    <name type="scientific">Anisakis simplex</name>
    <name type="common">Herring worm</name>
    <dbReference type="NCBI Taxonomy" id="6269"/>
    <lineage>
        <taxon>Eukaryota</taxon>
        <taxon>Metazoa</taxon>
        <taxon>Ecdysozoa</taxon>
        <taxon>Nematoda</taxon>
        <taxon>Chromadorea</taxon>
        <taxon>Rhabditida</taxon>
        <taxon>Spirurina</taxon>
        <taxon>Ascaridomorpha</taxon>
        <taxon>Ascaridoidea</taxon>
        <taxon>Anisakidae</taxon>
        <taxon>Anisakis</taxon>
        <taxon>Anisakis simplex complex</taxon>
    </lineage>
</organism>
<dbReference type="SMART" id="SM00032">
    <property type="entry name" value="CCP"/>
    <property type="match status" value="2"/>
</dbReference>
<feature type="domain" description="Sushi" evidence="3">
    <location>
        <begin position="72"/>
        <end position="146"/>
    </location>
</feature>
<protein>
    <submittedName>
        <fullName evidence="6">Beta-2-glycoprotein 1 (inferred by orthology to a human protein)</fullName>
    </submittedName>
</protein>
<dbReference type="Gene3D" id="2.10.70.10">
    <property type="entry name" value="Complement Module, domain 1"/>
    <property type="match status" value="2"/>
</dbReference>
<feature type="disulfide bond" evidence="2">
    <location>
        <begin position="117"/>
        <end position="144"/>
    </location>
</feature>
<comment type="caution">
    <text evidence="2">Lacks conserved residue(s) required for the propagation of feature annotation.</text>
</comment>
<dbReference type="SUPFAM" id="SSF57535">
    <property type="entry name" value="Complement control module/SCR domain"/>
    <property type="match status" value="2"/>
</dbReference>
<dbReference type="AlphaFoldDB" id="A0A0M3JBI5"/>
<dbReference type="Pfam" id="PF00084">
    <property type="entry name" value="Sushi"/>
    <property type="match status" value="1"/>
</dbReference>
<evidence type="ECO:0000256" key="1">
    <source>
        <dbReference type="ARBA" id="ARBA00023157"/>
    </source>
</evidence>